<dbReference type="Proteomes" id="UP000268350">
    <property type="component" value="Unassembled WGS sequence"/>
</dbReference>
<dbReference type="Pfam" id="PF00829">
    <property type="entry name" value="Ribosomal_L21p"/>
    <property type="match status" value="1"/>
</dbReference>
<reference evidence="6" key="1">
    <citation type="submission" date="2018-01" db="EMBL/GenBank/DDBJ databases">
        <authorList>
            <person name="Alioto T."/>
            <person name="Alioto T."/>
        </authorList>
    </citation>
    <scope>NUCLEOTIDE SEQUENCE [LARGE SCALE GENOMIC DNA]</scope>
</reference>
<dbReference type="OrthoDB" id="5994at2759"/>
<dbReference type="PANTHER" id="PTHR21349">
    <property type="entry name" value="50S RIBOSOMAL PROTEIN L21"/>
    <property type="match status" value="1"/>
</dbReference>
<keyword evidence="3" id="KW-0687">Ribonucleoprotein</keyword>
<dbReference type="AlphaFoldDB" id="A0A3B0J9F0"/>
<evidence type="ECO:0000256" key="1">
    <source>
        <dbReference type="ARBA" id="ARBA00008563"/>
    </source>
</evidence>
<sequence>MSFLSHTMRQVLRQAATQTSTLTGAMRCLSLAPALWQQNKPAAAAVAPIDVAAVAKDQQKECLSICERVNQQVAKQEQGRLFAVVHLCGKQFKITAGDIILVEGYWPPTTGDEISLDKVLLAGARDFTLIGRPILEPGLVTVKATVVEKTLTHTKTHFKKKRRKQYMRINFQRSPNTMLRINTIEVARPVDASSEAEQEPSKRLF</sequence>
<comment type="similarity">
    <text evidence="1">Belongs to the bacterial ribosomal protein bL21 family.</text>
</comment>
<dbReference type="InterPro" id="IPR001787">
    <property type="entry name" value="Ribosomal_bL21"/>
</dbReference>
<accession>A0A3B0J9F0</accession>
<dbReference type="STRING" id="7266.A0A3B0J9F0"/>
<name>A0A3B0J9F0_DROGU</name>
<dbReference type="InterPro" id="IPR028909">
    <property type="entry name" value="bL21-like"/>
</dbReference>
<dbReference type="InterPro" id="IPR036164">
    <property type="entry name" value="bL21-like_sf"/>
</dbReference>
<keyword evidence="2 5" id="KW-0689">Ribosomal protein</keyword>
<dbReference type="SUPFAM" id="SSF141091">
    <property type="entry name" value="L21p-like"/>
    <property type="match status" value="1"/>
</dbReference>
<keyword evidence="6" id="KW-1185">Reference proteome</keyword>
<dbReference type="GO" id="GO:0003723">
    <property type="term" value="F:RNA binding"/>
    <property type="evidence" value="ECO:0007669"/>
    <property type="project" value="InterPro"/>
</dbReference>
<dbReference type="HAMAP" id="MF_01363">
    <property type="entry name" value="Ribosomal_bL21"/>
    <property type="match status" value="1"/>
</dbReference>
<evidence type="ECO:0000256" key="4">
    <source>
        <dbReference type="ARBA" id="ARBA00044129"/>
    </source>
</evidence>
<dbReference type="OMA" id="QWKVTDE"/>
<evidence type="ECO:0000313" key="5">
    <source>
        <dbReference type="EMBL" id="SPP76562.1"/>
    </source>
</evidence>
<proteinExistence type="inferred from homology"/>
<dbReference type="GO" id="GO:0006412">
    <property type="term" value="P:translation"/>
    <property type="evidence" value="ECO:0007669"/>
    <property type="project" value="InterPro"/>
</dbReference>
<dbReference type="GO" id="GO:0005762">
    <property type="term" value="C:mitochondrial large ribosomal subunit"/>
    <property type="evidence" value="ECO:0007669"/>
    <property type="project" value="TreeGrafter"/>
</dbReference>
<dbReference type="PANTHER" id="PTHR21349:SF0">
    <property type="entry name" value="LARGE RIBOSOMAL SUBUNIT PROTEIN BL21M"/>
    <property type="match status" value="1"/>
</dbReference>
<evidence type="ECO:0000256" key="2">
    <source>
        <dbReference type="ARBA" id="ARBA00022980"/>
    </source>
</evidence>
<gene>
    <name evidence="5" type="ORF">DGUA_6G007113</name>
</gene>
<dbReference type="NCBIfam" id="TIGR00061">
    <property type="entry name" value="L21"/>
    <property type="match status" value="1"/>
</dbReference>
<organism evidence="5 6">
    <name type="scientific">Drosophila guanche</name>
    <name type="common">Fruit fly</name>
    <dbReference type="NCBI Taxonomy" id="7266"/>
    <lineage>
        <taxon>Eukaryota</taxon>
        <taxon>Metazoa</taxon>
        <taxon>Ecdysozoa</taxon>
        <taxon>Arthropoda</taxon>
        <taxon>Hexapoda</taxon>
        <taxon>Insecta</taxon>
        <taxon>Pterygota</taxon>
        <taxon>Neoptera</taxon>
        <taxon>Endopterygota</taxon>
        <taxon>Diptera</taxon>
        <taxon>Brachycera</taxon>
        <taxon>Muscomorpha</taxon>
        <taxon>Ephydroidea</taxon>
        <taxon>Drosophilidae</taxon>
        <taxon>Drosophila</taxon>
        <taxon>Sophophora</taxon>
    </lineage>
</organism>
<evidence type="ECO:0000256" key="3">
    <source>
        <dbReference type="ARBA" id="ARBA00023274"/>
    </source>
</evidence>
<protein>
    <recommendedName>
        <fullName evidence="4">Large ribosomal subunit protein bL21m</fullName>
    </recommendedName>
</protein>
<dbReference type="GO" id="GO:0003735">
    <property type="term" value="F:structural constituent of ribosome"/>
    <property type="evidence" value="ECO:0007669"/>
    <property type="project" value="InterPro"/>
</dbReference>
<dbReference type="EMBL" id="OUUW01000002">
    <property type="protein sequence ID" value="SPP76562.1"/>
    <property type="molecule type" value="Genomic_DNA"/>
</dbReference>
<evidence type="ECO:0000313" key="6">
    <source>
        <dbReference type="Proteomes" id="UP000268350"/>
    </source>
</evidence>